<proteinExistence type="inferred from homology"/>
<dbReference type="InterPro" id="IPR003697">
    <property type="entry name" value="Maf-like"/>
</dbReference>
<accession>A0A3B0X688</accession>
<dbReference type="EMBL" id="UOFJ01000121">
    <property type="protein sequence ID" value="VAW63825.1"/>
    <property type="molecule type" value="Genomic_DNA"/>
</dbReference>
<feature type="compositionally biased region" description="Polar residues" evidence="3">
    <location>
        <begin position="13"/>
        <end position="23"/>
    </location>
</feature>
<dbReference type="PIRSF" id="PIRSF006305">
    <property type="entry name" value="Maf"/>
    <property type="match status" value="1"/>
</dbReference>
<dbReference type="NCBIfam" id="TIGR00172">
    <property type="entry name" value="maf"/>
    <property type="match status" value="1"/>
</dbReference>
<name>A0A3B0X688_9ZZZZ</name>
<feature type="non-terminal residue" evidence="4">
    <location>
        <position position="209"/>
    </location>
</feature>
<evidence type="ECO:0000256" key="2">
    <source>
        <dbReference type="ARBA" id="ARBA00022801"/>
    </source>
</evidence>
<evidence type="ECO:0000313" key="4">
    <source>
        <dbReference type="EMBL" id="VAW63825.1"/>
    </source>
</evidence>
<organism evidence="4">
    <name type="scientific">hydrothermal vent metagenome</name>
    <dbReference type="NCBI Taxonomy" id="652676"/>
    <lineage>
        <taxon>unclassified sequences</taxon>
        <taxon>metagenomes</taxon>
        <taxon>ecological metagenomes</taxon>
    </lineage>
</organism>
<dbReference type="AlphaFoldDB" id="A0A3B0X688"/>
<evidence type="ECO:0000256" key="1">
    <source>
        <dbReference type="ARBA" id="ARBA00001968"/>
    </source>
</evidence>
<keyword evidence="2" id="KW-0378">Hydrolase</keyword>
<dbReference type="Gene3D" id="3.90.950.10">
    <property type="match status" value="1"/>
</dbReference>
<dbReference type="PANTHER" id="PTHR43213">
    <property type="entry name" value="BIFUNCTIONAL DTTP/UTP PYROPHOSPHATASE/METHYLTRANSFERASE PROTEIN-RELATED"/>
    <property type="match status" value="1"/>
</dbReference>
<dbReference type="PANTHER" id="PTHR43213:SF5">
    <property type="entry name" value="BIFUNCTIONAL DTTP_UTP PYROPHOSPHATASE_METHYLTRANSFERASE PROTEIN-RELATED"/>
    <property type="match status" value="1"/>
</dbReference>
<comment type="cofactor">
    <cofactor evidence="1">
        <name>a divalent metal cation</name>
        <dbReference type="ChEBI" id="CHEBI:60240"/>
    </cofactor>
</comment>
<dbReference type="Pfam" id="PF02545">
    <property type="entry name" value="Maf"/>
    <property type="match status" value="1"/>
</dbReference>
<dbReference type="SUPFAM" id="SSF52972">
    <property type="entry name" value="ITPase-like"/>
    <property type="match status" value="1"/>
</dbReference>
<dbReference type="InterPro" id="IPR029001">
    <property type="entry name" value="ITPase-like_fam"/>
</dbReference>
<gene>
    <name evidence="4" type="ORF">MNBD_GAMMA10-609</name>
</gene>
<evidence type="ECO:0000256" key="3">
    <source>
        <dbReference type="SAM" id="MobiDB-lite"/>
    </source>
</evidence>
<feature type="region of interest" description="Disordered" evidence="3">
    <location>
        <begin position="1"/>
        <end position="23"/>
    </location>
</feature>
<reference evidence="4" key="1">
    <citation type="submission" date="2018-06" db="EMBL/GenBank/DDBJ databases">
        <authorList>
            <person name="Zhirakovskaya E."/>
        </authorList>
    </citation>
    <scope>NUCLEOTIDE SEQUENCE</scope>
</reference>
<dbReference type="GO" id="GO:0047429">
    <property type="term" value="F:nucleoside triphosphate diphosphatase activity"/>
    <property type="evidence" value="ECO:0007669"/>
    <property type="project" value="InterPro"/>
</dbReference>
<dbReference type="CDD" id="cd00555">
    <property type="entry name" value="Maf"/>
    <property type="match status" value="1"/>
</dbReference>
<protein>
    <submittedName>
        <fullName evidence="4">Septum formation protein Maf</fullName>
    </submittedName>
</protein>
<sequence>MTDKIVASEVPGSENQSSENPRAQITLASASPRRAQLLRQIRVSYEVLPVDIDESHQPGETAQQYVQRLALHKARQGYARTSVRPALGGDTIVVSGRHILGKPQNPQVAGEMLTLLSGKTHQVMTAVALVCGKNEYCALNISEVEFTELNSEQIAFYCQSDEPLDKAGAYGIQGLAAQFIKNIRGSYSGIMGLPLFETAQLLKQANIQM</sequence>
<dbReference type="HAMAP" id="MF_00528">
    <property type="entry name" value="Maf"/>
    <property type="match status" value="1"/>
</dbReference>